<dbReference type="RefSeq" id="WP_035903330.1">
    <property type="nucleotide sequence ID" value="NZ_JAAH01000144.1"/>
</dbReference>
<name>A0AB73C198_9FUSO</name>
<organism evidence="1 2">
    <name type="scientific">Fusobacterium necrophorum DJ-2</name>
    <dbReference type="NCBI Taxonomy" id="1441737"/>
    <lineage>
        <taxon>Bacteria</taxon>
        <taxon>Fusobacteriati</taxon>
        <taxon>Fusobacteriota</taxon>
        <taxon>Fusobacteriia</taxon>
        <taxon>Fusobacteriales</taxon>
        <taxon>Fusobacteriaceae</taxon>
        <taxon>Fusobacterium</taxon>
    </lineage>
</organism>
<reference evidence="1 2" key="1">
    <citation type="submission" date="2014-01" db="EMBL/GenBank/DDBJ databases">
        <title>Comparative genomics of Fusobacterium necrophorum wild isolates.</title>
        <authorList>
            <person name="Kittichotirat W."/>
            <person name="Bumgarner R.E."/>
            <person name="Lawrence P."/>
        </authorList>
    </citation>
    <scope>NUCLEOTIDE SEQUENCE [LARGE SCALE GENOMIC DNA]</scope>
    <source>
        <strain evidence="1 2">DJ-2</strain>
    </source>
</reference>
<gene>
    <name evidence="1" type="ORF">FUSO8_09535</name>
</gene>
<comment type="caution">
    <text evidence="1">The sequence shown here is derived from an EMBL/GenBank/DDBJ whole genome shotgun (WGS) entry which is preliminary data.</text>
</comment>
<evidence type="ECO:0000313" key="1">
    <source>
        <dbReference type="EMBL" id="KDE70281.1"/>
    </source>
</evidence>
<dbReference type="AlphaFoldDB" id="A0AB73C198"/>
<accession>A0AB73C198</accession>
<sequence>MKEKLAFLRQYSPNIEILEISSLDRTQFDTLPSYWQEAFNAHSSEEKLDIILSEWENYDYQFQAVHSYLEDNLIDVDLIRQNNEISLLYSLRNAAGNICYYEGKNPKTKHIPENIRSRWNEIPESFRDIYDELHNGWVFFASQSNGLSKVEDLFFLDEMDWGILEEIDVHSLPFSLSDSIPFFSNGMGAYACFDLKSKDKQSGFIWYHDKAPRLDIELWAVIDEWTKIGIER</sequence>
<protein>
    <recommendedName>
        <fullName evidence="3">SMI1/KNR4 family protein</fullName>
    </recommendedName>
</protein>
<proteinExistence type="predicted"/>
<dbReference type="EMBL" id="JAAH01000144">
    <property type="protein sequence ID" value="KDE70281.1"/>
    <property type="molecule type" value="Genomic_DNA"/>
</dbReference>
<evidence type="ECO:0000313" key="2">
    <source>
        <dbReference type="Proteomes" id="UP000027058"/>
    </source>
</evidence>
<evidence type="ECO:0008006" key="3">
    <source>
        <dbReference type="Google" id="ProtNLM"/>
    </source>
</evidence>
<dbReference type="Proteomes" id="UP000027058">
    <property type="component" value="Unassembled WGS sequence"/>
</dbReference>